<evidence type="ECO:0000313" key="4">
    <source>
        <dbReference type="Proteomes" id="UP000818603"/>
    </source>
</evidence>
<dbReference type="RefSeq" id="WP_155138278.1">
    <property type="nucleotide sequence ID" value="NZ_BMGZ01000001.1"/>
</dbReference>
<comment type="caution">
    <text evidence="1">The sequence shown here is derived from an EMBL/GenBank/DDBJ whole genome shotgun (WGS) entry which is preliminary data.</text>
</comment>
<keyword evidence="4" id="KW-1185">Reference proteome</keyword>
<sequence>MLIGRIEEFRGETVVSIKIRNLPVQKDRHTKLKDDCQTEDIFHTPFLQSAVLSSVDRLKGTHQQPDEEFEKGYAVWKDYTDDGGGDPISETIAESIQTSFDIIRSCTT</sequence>
<proteinExistence type="predicted"/>
<evidence type="ECO:0000313" key="1">
    <source>
        <dbReference type="EMBL" id="GGH95255.1"/>
    </source>
</evidence>
<reference evidence="1" key="3">
    <citation type="submission" date="2020-09" db="EMBL/GenBank/DDBJ databases">
        <authorList>
            <person name="Sun Q."/>
            <person name="Zhou Y."/>
        </authorList>
    </citation>
    <scope>NUCLEOTIDE SEQUENCE</scope>
    <source>
        <strain evidence="1">CGMCC 1.14984</strain>
    </source>
</reference>
<dbReference type="EMBL" id="VCJR02000001">
    <property type="protein sequence ID" value="NHK27378.1"/>
    <property type="molecule type" value="Genomic_DNA"/>
</dbReference>
<dbReference type="AlphaFoldDB" id="A0A8J3A325"/>
<organism evidence="1 3">
    <name type="scientific">Aquisalinus luteolus</name>
    <dbReference type="NCBI Taxonomy" id="1566827"/>
    <lineage>
        <taxon>Bacteria</taxon>
        <taxon>Pseudomonadati</taxon>
        <taxon>Pseudomonadota</taxon>
        <taxon>Alphaproteobacteria</taxon>
        <taxon>Parvularculales</taxon>
        <taxon>Parvularculaceae</taxon>
        <taxon>Aquisalinus</taxon>
    </lineage>
</organism>
<evidence type="ECO:0000313" key="3">
    <source>
        <dbReference type="Proteomes" id="UP000621856"/>
    </source>
</evidence>
<accession>A0A8J3A325</accession>
<evidence type="ECO:0000313" key="2">
    <source>
        <dbReference type="EMBL" id="NHK27378.1"/>
    </source>
</evidence>
<dbReference type="Proteomes" id="UP000818603">
    <property type="component" value="Unassembled WGS sequence"/>
</dbReference>
<reference evidence="1" key="1">
    <citation type="journal article" date="2014" name="Int. J. Syst. Evol. Microbiol.">
        <title>Complete genome sequence of Corynebacterium casei LMG S-19264T (=DSM 44701T), isolated from a smear-ripened cheese.</title>
        <authorList>
            <consortium name="US DOE Joint Genome Institute (JGI-PGF)"/>
            <person name="Walter F."/>
            <person name="Albersmeier A."/>
            <person name="Kalinowski J."/>
            <person name="Ruckert C."/>
        </authorList>
    </citation>
    <scope>NUCLEOTIDE SEQUENCE</scope>
    <source>
        <strain evidence="1">CGMCC 1.14984</strain>
    </source>
</reference>
<gene>
    <name evidence="2" type="ORF">FF098_005625</name>
    <name evidence="1" type="ORF">GCM10011355_11360</name>
</gene>
<dbReference type="Proteomes" id="UP000621856">
    <property type="component" value="Unassembled WGS sequence"/>
</dbReference>
<reference evidence="2 4" key="2">
    <citation type="submission" date="2020-02" db="EMBL/GenBank/DDBJ databases">
        <title>Genome sequence of Parvularcula flava strain NH6-79.</title>
        <authorList>
            <person name="Abdul Karim M.H."/>
            <person name="Lam M.Q."/>
            <person name="Chen S.J."/>
            <person name="Yahya A."/>
            <person name="Shahir S."/>
            <person name="Shamsir M.S."/>
            <person name="Chong C.S."/>
        </authorList>
    </citation>
    <scope>NUCLEOTIDE SEQUENCE [LARGE SCALE GENOMIC DNA]</scope>
    <source>
        <strain evidence="2 4">NH6-79</strain>
    </source>
</reference>
<dbReference type="EMBL" id="BMGZ01000001">
    <property type="protein sequence ID" value="GGH95255.1"/>
    <property type="molecule type" value="Genomic_DNA"/>
</dbReference>
<protein>
    <submittedName>
        <fullName evidence="1">Uncharacterized protein</fullName>
    </submittedName>
</protein>
<name>A0A8J3A325_9PROT</name>